<keyword evidence="3" id="KW-1185">Reference proteome</keyword>
<reference evidence="3" key="1">
    <citation type="submission" date="2011-07" db="EMBL/GenBank/DDBJ databases">
        <authorList>
            <consortium name="Caenorhabditis brenneri Sequencing and Analysis Consortium"/>
            <person name="Wilson R.K."/>
        </authorList>
    </citation>
    <scope>NUCLEOTIDE SEQUENCE [LARGE SCALE GENOMIC DNA]</scope>
    <source>
        <strain evidence="3">PB2801</strain>
    </source>
</reference>
<name>G0NKQ9_CAEBE</name>
<sequence>MEIEESAEVLKTRRGRGEEKREEDACEN</sequence>
<accession>G0NKQ9</accession>
<evidence type="ECO:0000313" key="2">
    <source>
        <dbReference type="EMBL" id="EGT33037.1"/>
    </source>
</evidence>
<gene>
    <name evidence="2" type="ORF">CAEBREN_24606</name>
</gene>
<dbReference type="AlphaFoldDB" id="G0NKQ9"/>
<feature type="compositionally biased region" description="Basic and acidic residues" evidence="1">
    <location>
        <begin position="8"/>
        <end position="28"/>
    </location>
</feature>
<dbReference type="Proteomes" id="UP000008068">
    <property type="component" value="Unassembled WGS sequence"/>
</dbReference>
<proteinExistence type="predicted"/>
<dbReference type="InParanoid" id="G0NKQ9"/>
<protein>
    <submittedName>
        <fullName evidence="2">Uncharacterized protein</fullName>
    </submittedName>
</protein>
<evidence type="ECO:0000256" key="1">
    <source>
        <dbReference type="SAM" id="MobiDB-lite"/>
    </source>
</evidence>
<organism evidence="3">
    <name type="scientific">Caenorhabditis brenneri</name>
    <name type="common">Nematode worm</name>
    <dbReference type="NCBI Taxonomy" id="135651"/>
    <lineage>
        <taxon>Eukaryota</taxon>
        <taxon>Metazoa</taxon>
        <taxon>Ecdysozoa</taxon>
        <taxon>Nematoda</taxon>
        <taxon>Chromadorea</taxon>
        <taxon>Rhabditida</taxon>
        <taxon>Rhabditina</taxon>
        <taxon>Rhabditomorpha</taxon>
        <taxon>Rhabditoidea</taxon>
        <taxon>Rhabditidae</taxon>
        <taxon>Peloderinae</taxon>
        <taxon>Caenorhabditis</taxon>
    </lineage>
</organism>
<dbReference type="HOGENOM" id="CLU_3413262_0_0_1"/>
<feature type="region of interest" description="Disordered" evidence="1">
    <location>
        <begin position="1"/>
        <end position="28"/>
    </location>
</feature>
<dbReference type="EMBL" id="GL379901">
    <property type="protein sequence ID" value="EGT33037.1"/>
    <property type="molecule type" value="Genomic_DNA"/>
</dbReference>
<evidence type="ECO:0000313" key="3">
    <source>
        <dbReference type="Proteomes" id="UP000008068"/>
    </source>
</evidence>